<evidence type="ECO:0000256" key="3">
    <source>
        <dbReference type="ARBA" id="ARBA00022989"/>
    </source>
</evidence>
<evidence type="ECO:0000313" key="9">
    <source>
        <dbReference type="Proteomes" id="UP000256645"/>
    </source>
</evidence>
<feature type="region of interest" description="Disordered" evidence="5">
    <location>
        <begin position="308"/>
        <end position="357"/>
    </location>
</feature>
<evidence type="ECO:0000256" key="2">
    <source>
        <dbReference type="ARBA" id="ARBA00022692"/>
    </source>
</evidence>
<organism evidence="8 9">
    <name type="scientific">Coleophoma cylindrospora</name>
    <dbReference type="NCBI Taxonomy" id="1849047"/>
    <lineage>
        <taxon>Eukaryota</taxon>
        <taxon>Fungi</taxon>
        <taxon>Dikarya</taxon>
        <taxon>Ascomycota</taxon>
        <taxon>Pezizomycotina</taxon>
        <taxon>Leotiomycetes</taxon>
        <taxon>Helotiales</taxon>
        <taxon>Dermateaceae</taxon>
        <taxon>Coleophoma</taxon>
    </lineage>
</organism>
<sequence>MRFLTNLAAWMSTIWLFLSYLVSDSAAIEVSADSPCAELCIDFPGANVSSIYSSSTVTSMVVCNDTALAGANSTSDGRKWTSCMECLEKSDYVSVDSGENDLYWFLFNMKFSFDWCTLGFTDQENPVVDESQVACLSSCQAIKPLTTYELLKTDMGLQYAYCNQAGVNYTQAYGTCRDCLKTVPLAQTLSQWLDTEAMNVACETTPGNGSALPLTFDVFSTASTSSSISTSTASSTGTSAPTTSSTAASAAAITPVSSTGLSGGAKAGVGVGVAAAAIIAALGGICLLRRRRNQRNVPVELHSPSEGYPMTYEAPKVPPYQDLSSPQPKPEPVEMGGPPVKNGFVTPYNHQPPVELA</sequence>
<dbReference type="PANTHER" id="PTHR15549">
    <property type="entry name" value="PAIRED IMMUNOGLOBULIN-LIKE TYPE 2 RECEPTOR"/>
    <property type="match status" value="1"/>
</dbReference>
<protein>
    <recommendedName>
        <fullName evidence="10">LPXTG-domain-containing protein</fullName>
    </recommendedName>
</protein>
<evidence type="ECO:0000313" key="8">
    <source>
        <dbReference type="EMBL" id="RDW71037.1"/>
    </source>
</evidence>
<comment type="caution">
    <text evidence="8">The sequence shown here is derived from an EMBL/GenBank/DDBJ whole genome shotgun (WGS) entry which is preliminary data.</text>
</comment>
<accession>A0A3D8RAG0</accession>
<reference evidence="8 9" key="1">
    <citation type="journal article" date="2018" name="IMA Fungus">
        <title>IMA Genome-F 9: Draft genome sequence of Annulohypoxylon stygium, Aspergillus mulundensis, Berkeleyomyces basicola (syn. Thielaviopsis basicola), Ceratocystis smalleyi, two Cercospora beticola strains, Coleophoma cylindrospora, Fusarium fracticaudum, Phialophora cf. hyalina, and Morchella septimelata.</title>
        <authorList>
            <person name="Wingfield B.D."/>
            <person name="Bills G.F."/>
            <person name="Dong Y."/>
            <person name="Huang W."/>
            <person name="Nel W.J."/>
            <person name="Swalarsk-Parry B.S."/>
            <person name="Vaghefi N."/>
            <person name="Wilken P.M."/>
            <person name="An Z."/>
            <person name="de Beer Z.W."/>
            <person name="De Vos L."/>
            <person name="Chen L."/>
            <person name="Duong T.A."/>
            <person name="Gao Y."/>
            <person name="Hammerbacher A."/>
            <person name="Kikkert J.R."/>
            <person name="Li Y."/>
            <person name="Li H."/>
            <person name="Li K."/>
            <person name="Li Q."/>
            <person name="Liu X."/>
            <person name="Ma X."/>
            <person name="Naidoo K."/>
            <person name="Pethybridge S.J."/>
            <person name="Sun J."/>
            <person name="Steenkamp E.T."/>
            <person name="van der Nest M.A."/>
            <person name="van Wyk S."/>
            <person name="Wingfield M.J."/>
            <person name="Xiong C."/>
            <person name="Yue Q."/>
            <person name="Zhang X."/>
        </authorList>
    </citation>
    <scope>NUCLEOTIDE SEQUENCE [LARGE SCALE GENOMIC DNA]</scope>
    <source>
        <strain evidence="8 9">BP6252</strain>
    </source>
</reference>
<feature type="transmembrane region" description="Helical" evidence="6">
    <location>
        <begin position="267"/>
        <end position="288"/>
    </location>
</feature>
<dbReference type="InterPro" id="IPR051694">
    <property type="entry name" value="Immunoregulatory_rcpt-like"/>
</dbReference>
<evidence type="ECO:0000256" key="4">
    <source>
        <dbReference type="ARBA" id="ARBA00023136"/>
    </source>
</evidence>
<keyword evidence="3 6" id="KW-1133">Transmembrane helix</keyword>
<evidence type="ECO:0008006" key="10">
    <source>
        <dbReference type="Google" id="ProtNLM"/>
    </source>
</evidence>
<feature type="chain" id="PRO_5017747038" description="LPXTG-domain-containing protein" evidence="7">
    <location>
        <begin position="28"/>
        <end position="357"/>
    </location>
</feature>
<proteinExistence type="predicted"/>
<keyword evidence="4 6" id="KW-0472">Membrane</keyword>
<gene>
    <name evidence="8" type="ORF">BP6252_07600</name>
</gene>
<dbReference type="AlphaFoldDB" id="A0A3D8RAG0"/>
<dbReference type="GO" id="GO:0016020">
    <property type="term" value="C:membrane"/>
    <property type="evidence" value="ECO:0007669"/>
    <property type="project" value="UniProtKB-SubCell"/>
</dbReference>
<keyword evidence="9" id="KW-1185">Reference proteome</keyword>
<feature type="signal peptide" evidence="7">
    <location>
        <begin position="1"/>
        <end position="27"/>
    </location>
</feature>
<keyword evidence="2 6" id="KW-0812">Transmembrane</keyword>
<evidence type="ECO:0000256" key="6">
    <source>
        <dbReference type="SAM" id="Phobius"/>
    </source>
</evidence>
<feature type="region of interest" description="Disordered" evidence="5">
    <location>
        <begin position="228"/>
        <end position="249"/>
    </location>
</feature>
<dbReference type="EMBL" id="PDLM01000008">
    <property type="protein sequence ID" value="RDW71037.1"/>
    <property type="molecule type" value="Genomic_DNA"/>
</dbReference>
<evidence type="ECO:0000256" key="1">
    <source>
        <dbReference type="ARBA" id="ARBA00004167"/>
    </source>
</evidence>
<dbReference type="OrthoDB" id="5426678at2759"/>
<dbReference type="GO" id="GO:0071944">
    <property type="term" value="C:cell periphery"/>
    <property type="evidence" value="ECO:0007669"/>
    <property type="project" value="UniProtKB-ARBA"/>
</dbReference>
<evidence type="ECO:0000256" key="5">
    <source>
        <dbReference type="SAM" id="MobiDB-lite"/>
    </source>
</evidence>
<keyword evidence="7" id="KW-0732">Signal</keyword>
<evidence type="ECO:0000256" key="7">
    <source>
        <dbReference type="SAM" id="SignalP"/>
    </source>
</evidence>
<comment type="subcellular location">
    <subcellularLocation>
        <location evidence="1">Membrane</location>
        <topology evidence="1">Single-pass membrane protein</topology>
    </subcellularLocation>
</comment>
<dbReference type="Proteomes" id="UP000256645">
    <property type="component" value="Unassembled WGS sequence"/>
</dbReference>
<name>A0A3D8RAG0_9HELO</name>